<dbReference type="PANTHER" id="PTHR45453">
    <property type="entry name" value="PHOSPHATE REGULON SENSOR PROTEIN PHOR"/>
    <property type="match status" value="1"/>
</dbReference>
<dbReference type="InterPro" id="IPR003594">
    <property type="entry name" value="HATPase_dom"/>
</dbReference>
<dbReference type="RefSeq" id="WP_188652394.1">
    <property type="nucleotide sequence ID" value="NZ_BMNR01000004.1"/>
</dbReference>
<dbReference type="Pfam" id="PF02518">
    <property type="entry name" value="HATPase_c"/>
    <property type="match status" value="1"/>
</dbReference>
<evidence type="ECO:0000256" key="5">
    <source>
        <dbReference type="ARBA" id="ARBA00022777"/>
    </source>
</evidence>
<dbReference type="SUPFAM" id="SSF47384">
    <property type="entry name" value="Homodimeric domain of signal transducing histidine kinase"/>
    <property type="match status" value="1"/>
</dbReference>
<evidence type="ECO:0000256" key="7">
    <source>
        <dbReference type="SAM" id="Phobius"/>
    </source>
</evidence>
<dbReference type="GO" id="GO:0016036">
    <property type="term" value="P:cellular response to phosphate starvation"/>
    <property type="evidence" value="ECO:0007669"/>
    <property type="project" value="TreeGrafter"/>
</dbReference>
<gene>
    <name evidence="9" type="ORF">GCM10007962_18830</name>
</gene>
<dbReference type="GO" id="GO:0004721">
    <property type="term" value="F:phosphoprotein phosphatase activity"/>
    <property type="evidence" value="ECO:0007669"/>
    <property type="project" value="TreeGrafter"/>
</dbReference>
<keyword evidence="7" id="KW-0472">Membrane</keyword>
<dbReference type="Gene3D" id="3.30.565.10">
    <property type="entry name" value="Histidine kinase-like ATPase, C-terminal domain"/>
    <property type="match status" value="1"/>
</dbReference>
<evidence type="ECO:0000256" key="3">
    <source>
        <dbReference type="ARBA" id="ARBA00022553"/>
    </source>
</evidence>
<reference evidence="9" key="1">
    <citation type="journal article" date="2014" name="Int. J. Syst. Evol. Microbiol.">
        <title>Complete genome sequence of Corynebacterium casei LMG S-19264T (=DSM 44701T), isolated from a smear-ripened cheese.</title>
        <authorList>
            <consortium name="US DOE Joint Genome Institute (JGI-PGF)"/>
            <person name="Walter F."/>
            <person name="Albersmeier A."/>
            <person name="Kalinowski J."/>
            <person name="Ruckert C."/>
        </authorList>
    </citation>
    <scope>NUCLEOTIDE SEQUENCE</scope>
    <source>
        <strain evidence="9">JCM 12862</strain>
    </source>
</reference>
<keyword evidence="7" id="KW-1133">Transmembrane helix</keyword>
<keyword evidence="4" id="KW-0808">Transferase</keyword>
<evidence type="ECO:0000256" key="6">
    <source>
        <dbReference type="ARBA" id="ARBA00023012"/>
    </source>
</evidence>
<evidence type="ECO:0000256" key="4">
    <source>
        <dbReference type="ARBA" id="ARBA00022679"/>
    </source>
</evidence>
<evidence type="ECO:0000313" key="10">
    <source>
        <dbReference type="Proteomes" id="UP000612329"/>
    </source>
</evidence>
<name>A0A8J3BJ38_9FLAO</name>
<comment type="catalytic activity">
    <reaction evidence="1">
        <text>ATP + protein L-histidine = ADP + protein N-phospho-L-histidine.</text>
        <dbReference type="EC" id="2.7.13.3"/>
    </reaction>
</comment>
<dbReference type="InterPro" id="IPR003661">
    <property type="entry name" value="HisK_dim/P_dom"/>
</dbReference>
<dbReference type="GO" id="GO:0005886">
    <property type="term" value="C:plasma membrane"/>
    <property type="evidence" value="ECO:0007669"/>
    <property type="project" value="TreeGrafter"/>
</dbReference>
<keyword evidence="3" id="KW-0597">Phosphoprotein</keyword>
<evidence type="ECO:0000259" key="8">
    <source>
        <dbReference type="PROSITE" id="PS50109"/>
    </source>
</evidence>
<dbReference type="CDD" id="cd00082">
    <property type="entry name" value="HisKA"/>
    <property type="match status" value="1"/>
</dbReference>
<comment type="caution">
    <text evidence="9">The sequence shown here is derived from an EMBL/GenBank/DDBJ whole genome shotgun (WGS) entry which is preliminary data.</text>
</comment>
<keyword evidence="5 9" id="KW-0418">Kinase</keyword>
<feature type="domain" description="Histidine kinase" evidence="8">
    <location>
        <begin position="216"/>
        <end position="417"/>
    </location>
</feature>
<dbReference type="PROSITE" id="PS50109">
    <property type="entry name" value="HIS_KIN"/>
    <property type="match status" value="1"/>
</dbReference>
<feature type="transmembrane region" description="Helical" evidence="7">
    <location>
        <begin position="128"/>
        <end position="149"/>
    </location>
</feature>
<dbReference type="Pfam" id="PF00512">
    <property type="entry name" value="HisKA"/>
    <property type="match status" value="1"/>
</dbReference>
<proteinExistence type="predicted"/>
<dbReference type="InterPro" id="IPR005467">
    <property type="entry name" value="His_kinase_dom"/>
</dbReference>
<keyword evidence="10" id="KW-1185">Reference proteome</keyword>
<evidence type="ECO:0000256" key="1">
    <source>
        <dbReference type="ARBA" id="ARBA00000085"/>
    </source>
</evidence>
<dbReference type="Gene3D" id="1.10.287.130">
    <property type="match status" value="1"/>
</dbReference>
<keyword evidence="6" id="KW-0902">Two-component regulatory system</keyword>
<dbReference type="SMART" id="SM00388">
    <property type="entry name" value="HisKA"/>
    <property type="match status" value="1"/>
</dbReference>
<dbReference type="SUPFAM" id="SSF55874">
    <property type="entry name" value="ATPase domain of HSP90 chaperone/DNA topoisomerase II/histidine kinase"/>
    <property type="match status" value="1"/>
</dbReference>
<dbReference type="Proteomes" id="UP000612329">
    <property type="component" value="Unassembled WGS sequence"/>
</dbReference>
<dbReference type="InterPro" id="IPR050351">
    <property type="entry name" value="BphY/WalK/GraS-like"/>
</dbReference>
<keyword evidence="7" id="KW-0812">Transmembrane</keyword>
<evidence type="ECO:0000313" key="9">
    <source>
        <dbReference type="EMBL" id="GGK24819.1"/>
    </source>
</evidence>
<dbReference type="EMBL" id="BMNR01000004">
    <property type="protein sequence ID" value="GGK24819.1"/>
    <property type="molecule type" value="Genomic_DNA"/>
</dbReference>
<evidence type="ECO:0000256" key="2">
    <source>
        <dbReference type="ARBA" id="ARBA00012438"/>
    </source>
</evidence>
<dbReference type="InterPro" id="IPR036097">
    <property type="entry name" value="HisK_dim/P_sf"/>
</dbReference>
<dbReference type="EC" id="2.7.13.3" evidence="2"/>
<reference evidence="9" key="2">
    <citation type="submission" date="2020-09" db="EMBL/GenBank/DDBJ databases">
        <authorList>
            <person name="Sun Q."/>
            <person name="Ohkuma M."/>
        </authorList>
    </citation>
    <scope>NUCLEOTIDE SEQUENCE</scope>
    <source>
        <strain evidence="9">JCM 12862</strain>
    </source>
</reference>
<dbReference type="GO" id="GO:0000155">
    <property type="term" value="F:phosphorelay sensor kinase activity"/>
    <property type="evidence" value="ECO:0007669"/>
    <property type="project" value="InterPro"/>
</dbReference>
<dbReference type="InterPro" id="IPR036890">
    <property type="entry name" value="HATPase_C_sf"/>
</dbReference>
<sequence length="417" mass="48669">MATKTKLLQKISQKQLQFGLIIVLLSLVILFFLTRYYIKAEAEESLYSTAYRIEKTIETNQNISSLRPLYEVLEVKDLHQQTIKDTLIYDEQQKEFEVFRELNTYKAINGKKYHIITRTLFADFDETLISILISFAFIISFVYIAQYIYNKSINKKLWTPFFKNLEAIKAFSLQSNQPIELQQSEVLEFTELNQHIKNLTEKVTSDYQNLKQFTEDLSHEVQTPLSIIQAKIENLTDNNNFDDNTHLVLNDIQKNTKRLSKLNQGLILLTKIENLQFKNTEIIEINSLIESILYNFEDITSIKHLNIDFLCFQKVNIEMDRVLADILFSNLIGNAIKYTDSKGKISLVLKDTRFTIQNSGNSAIKNHNQLFQRFYKADKNSQSLGLGLAIVKKICDYYGFEVHYSFKDSLHQFSVTF</sequence>
<dbReference type="AlphaFoldDB" id="A0A8J3BJ38"/>
<feature type="transmembrane region" description="Helical" evidence="7">
    <location>
        <begin position="20"/>
        <end position="38"/>
    </location>
</feature>
<dbReference type="PANTHER" id="PTHR45453:SF1">
    <property type="entry name" value="PHOSPHATE REGULON SENSOR PROTEIN PHOR"/>
    <property type="match status" value="1"/>
</dbReference>
<protein>
    <recommendedName>
        <fullName evidence="2">histidine kinase</fullName>
        <ecNumber evidence="2">2.7.13.3</ecNumber>
    </recommendedName>
</protein>
<accession>A0A8J3BJ38</accession>
<organism evidence="9 10">
    <name type="scientific">Yeosuana aromativorans</name>
    <dbReference type="NCBI Taxonomy" id="288019"/>
    <lineage>
        <taxon>Bacteria</taxon>
        <taxon>Pseudomonadati</taxon>
        <taxon>Bacteroidota</taxon>
        <taxon>Flavobacteriia</taxon>
        <taxon>Flavobacteriales</taxon>
        <taxon>Flavobacteriaceae</taxon>
        <taxon>Yeosuana</taxon>
    </lineage>
</organism>
<dbReference type="SMART" id="SM00387">
    <property type="entry name" value="HATPase_c"/>
    <property type="match status" value="1"/>
</dbReference>
<dbReference type="CDD" id="cd00075">
    <property type="entry name" value="HATPase"/>
    <property type="match status" value="1"/>
</dbReference>